<dbReference type="OrthoDB" id="1067445at2"/>
<organism evidence="2 3">
    <name type="scientific">Segatella copri</name>
    <dbReference type="NCBI Taxonomy" id="165179"/>
    <lineage>
        <taxon>Bacteria</taxon>
        <taxon>Pseudomonadati</taxon>
        <taxon>Bacteroidota</taxon>
        <taxon>Bacteroidia</taxon>
        <taxon>Bacteroidales</taxon>
        <taxon>Prevotellaceae</taxon>
        <taxon>Segatella</taxon>
    </lineage>
</organism>
<dbReference type="EMBL" id="VZAH01000063">
    <property type="protein sequence ID" value="MQP13974.1"/>
    <property type="molecule type" value="Genomic_DNA"/>
</dbReference>
<dbReference type="AlphaFoldDB" id="A0A6G1VN37"/>
<feature type="chain" id="PRO_5026309048" description="Conjugal transfer protein TraO" evidence="1">
    <location>
        <begin position="20"/>
        <end position="166"/>
    </location>
</feature>
<reference evidence="2 3" key="1">
    <citation type="submission" date="2019-09" db="EMBL/GenBank/DDBJ databases">
        <title>Distinct polysaccharide growth profiles of human intestinal Prevotella copri isolates.</title>
        <authorList>
            <person name="Fehlner-Peach H."/>
            <person name="Magnabosco C."/>
            <person name="Raghavan V."/>
            <person name="Scher J.U."/>
            <person name="Tett A."/>
            <person name="Cox L.M."/>
            <person name="Gottsegen C."/>
            <person name="Watters A."/>
            <person name="Wiltshire- Gordon J.D."/>
            <person name="Segata N."/>
            <person name="Bonneau R."/>
            <person name="Littman D.R."/>
        </authorList>
    </citation>
    <scope>NUCLEOTIDE SEQUENCE [LARGE SCALE GENOMIC DNA]</scope>
    <source>
        <strain evidence="3">iAA917</strain>
    </source>
</reference>
<evidence type="ECO:0008006" key="4">
    <source>
        <dbReference type="Google" id="ProtNLM"/>
    </source>
</evidence>
<gene>
    <name evidence="2" type="ORF">F7D25_06030</name>
</gene>
<evidence type="ECO:0000313" key="3">
    <source>
        <dbReference type="Proteomes" id="UP000477980"/>
    </source>
</evidence>
<evidence type="ECO:0000313" key="2">
    <source>
        <dbReference type="EMBL" id="MQP13974.1"/>
    </source>
</evidence>
<name>A0A6G1VN37_9BACT</name>
<sequence>MKKILSVIFALLSATAMYAQSHGNHLMLGVGGSYPQGVETTLSYEHETDYHNAWEYFGTMYLKYKKDEEAGHITSDSFWRNYRAWAVGFAYKPCVNRGRNHHGNVRVGVSCGSDLDKVITAGHIGYEHTYNLYNGWSVFFLVKEDIVIRGEDTFRTGAAFGVKIPL</sequence>
<dbReference type="RefSeq" id="WP_153089614.1">
    <property type="nucleotide sequence ID" value="NZ_VZAH01000063.1"/>
</dbReference>
<accession>A0A6G1VN37</accession>
<proteinExistence type="predicted"/>
<protein>
    <recommendedName>
        <fullName evidence="4">Conjugal transfer protein TraO</fullName>
    </recommendedName>
</protein>
<dbReference type="Proteomes" id="UP000477980">
    <property type="component" value="Unassembled WGS sequence"/>
</dbReference>
<comment type="caution">
    <text evidence="2">The sequence shown here is derived from an EMBL/GenBank/DDBJ whole genome shotgun (WGS) entry which is preliminary data.</text>
</comment>
<feature type="signal peptide" evidence="1">
    <location>
        <begin position="1"/>
        <end position="19"/>
    </location>
</feature>
<keyword evidence="1" id="KW-0732">Signal</keyword>
<evidence type="ECO:0000256" key="1">
    <source>
        <dbReference type="SAM" id="SignalP"/>
    </source>
</evidence>